<name>W1IN67_9GAMM</name>
<dbReference type="OrthoDB" id="6638290at2"/>
<sequence length="336" mass="38108">MKNVIFYLAFLFISGCAVSKPPEDTTPIFNTRDNNALTAVATIFNEDKETYESGGKSLIEWDKVKLKSNKITKDDIVSLIIGSNEPPLDESSLHFYNIYYLLRDVNFIDSCERSANCVLGALESGASNVLKDGDQKFLESYRADNKKFKFKHYNPEKIKPLMHEIAIGLVKMKDDREKQEIEENSKLPDTQPFEFKYINDKYVNAALALINTAKLEKHNIRDKNGNKTKEYRKPTIYGKPFFGDLYLYPRALLKQARSCEKASAYVRANIDNACKSAIVAGVKDWIETARDPNISEVAWRAAANDAIIGDEILFSHWAGMARVHQKSLNETGRLSL</sequence>
<evidence type="ECO:0000313" key="2">
    <source>
        <dbReference type="EMBL" id="CDL79912.1"/>
    </source>
</evidence>
<evidence type="ECO:0000313" key="3">
    <source>
        <dbReference type="Proteomes" id="UP000019197"/>
    </source>
</evidence>
<evidence type="ECO:0000256" key="1">
    <source>
        <dbReference type="SAM" id="SignalP"/>
    </source>
</evidence>
<keyword evidence="1" id="KW-0732">Signal</keyword>
<organism evidence="2 3">
    <name type="scientific">Xenorhabdus cabanillasii JM26</name>
    <dbReference type="NCBI Taxonomy" id="1427517"/>
    <lineage>
        <taxon>Bacteria</taxon>
        <taxon>Pseudomonadati</taxon>
        <taxon>Pseudomonadota</taxon>
        <taxon>Gammaproteobacteria</taxon>
        <taxon>Enterobacterales</taxon>
        <taxon>Morganellaceae</taxon>
        <taxon>Xenorhabdus</taxon>
    </lineage>
</organism>
<dbReference type="Proteomes" id="UP000019197">
    <property type="component" value="Unassembled WGS sequence"/>
</dbReference>
<gene>
    <name evidence="2" type="ORF">XCR1_1290010</name>
</gene>
<dbReference type="PROSITE" id="PS51257">
    <property type="entry name" value="PROKAR_LIPOPROTEIN"/>
    <property type="match status" value="1"/>
</dbReference>
<feature type="signal peptide" evidence="1">
    <location>
        <begin position="1"/>
        <end position="19"/>
    </location>
</feature>
<reference evidence="2 3" key="1">
    <citation type="submission" date="2013-11" db="EMBL/GenBank/DDBJ databases">
        <title>Draft genome sequence and annotation of the entomopathogenic bacterium, Xenorhabdus cabanillasi strain JM26.</title>
        <authorList>
            <person name="Gualtieri M."/>
            <person name="Ogier J.C."/>
            <person name="Pages S."/>
            <person name="Givaudan A."/>
            <person name="Gaudriault S."/>
        </authorList>
    </citation>
    <scope>NUCLEOTIDE SEQUENCE [LARGE SCALE GENOMIC DNA]</scope>
    <source>
        <strain evidence="2 3">JM26</strain>
    </source>
</reference>
<dbReference type="RefSeq" id="WP_038260479.1">
    <property type="nucleotide sequence ID" value="NZ_CAWLVK010000034.1"/>
</dbReference>
<accession>W1IN67</accession>
<evidence type="ECO:0008006" key="4">
    <source>
        <dbReference type="Google" id="ProtNLM"/>
    </source>
</evidence>
<comment type="caution">
    <text evidence="2">The sequence shown here is derived from an EMBL/GenBank/DDBJ whole genome shotgun (WGS) entry which is preliminary data.</text>
</comment>
<feature type="chain" id="PRO_5030179155" description="Lipoprotein" evidence="1">
    <location>
        <begin position="20"/>
        <end position="336"/>
    </location>
</feature>
<protein>
    <recommendedName>
        <fullName evidence="4">Lipoprotein</fullName>
    </recommendedName>
</protein>
<dbReference type="EMBL" id="CBXE010000034">
    <property type="protein sequence ID" value="CDL79912.1"/>
    <property type="molecule type" value="Genomic_DNA"/>
</dbReference>
<proteinExistence type="predicted"/>
<dbReference type="AlphaFoldDB" id="W1IN67"/>